<gene>
    <name evidence="1" type="ORF">SERLADRAFT_437400</name>
</gene>
<dbReference type="Proteomes" id="UP000008064">
    <property type="component" value="Unassembled WGS sequence"/>
</dbReference>
<proteinExistence type="predicted"/>
<dbReference type="AlphaFoldDB" id="F8NTK3"/>
<protein>
    <submittedName>
        <fullName evidence="1">Uncharacterized protein</fullName>
    </submittedName>
</protein>
<evidence type="ECO:0000313" key="1">
    <source>
        <dbReference type="EMBL" id="EGO25675.1"/>
    </source>
</evidence>
<reference evidence="1" key="1">
    <citation type="submission" date="2011-04" db="EMBL/GenBank/DDBJ databases">
        <title>Evolution of plant cell wall degrading machinery underlies the functional diversity of forest fungi.</title>
        <authorList>
            <consortium name="US DOE Joint Genome Institute (JGI-PGF)"/>
            <person name="Eastwood D.C."/>
            <person name="Floudas D."/>
            <person name="Binder M."/>
            <person name="Majcherczyk A."/>
            <person name="Schneider P."/>
            <person name="Aerts A."/>
            <person name="Asiegbu F.O."/>
            <person name="Baker S.E."/>
            <person name="Barry K."/>
            <person name="Bendiksby M."/>
            <person name="Blumentritt M."/>
            <person name="Coutinho P.M."/>
            <person name="Cullen D."/>
            <person name="Cullen D."/>
            <person name="Gathman A."/>
            <person name="Goodell B."/>
            <person name="Henrissat B."/>
            <person name="Ihrmark K."/>
            <person name="Kauserud H."/>
            <person name="Kohler A."/>
            <person name="LaButti K."/>
            <person name="Lapidus A."/>
            <person name="Lavin J.L."/>
            <person name="Lee Y.-H."/>
            <person name="Lindquist E."/>
            <person name="Lilly W."/>
            <person name="Lucas S."/>
            <person name="Morin E."/>
            <person name="Murat C."/>
            <person name="Oguiza J.A."/>
            <person name="Park J."/>
            <person name="Pisabarro A.G."/>
            <person name="Riley R."/>
            <person name="Rosling A."/>
            <person name="Salamov A."/>
            <person name="Schmidt O."/>
            <person name="Schmutz J."/>
            <person name="Skrede I."/>
            <person name="Stenlid J."/>
            <person name="Wiebenga A."/>
            <person name="Xie X."/>
            <person name="Kues U."/>
            <person name="Hibbett D.S."/>
            <person name="Hoffmeister D."/>
            <person name="Hogberg N."/>
            <person name="Martin F."/>
            <person name="Grigoriev I.V."/>
            <person name="Watkinson S.C."/>
        </authorList>
    </citation>
    <scope>NUCLEOTIDE SEQUENCE</scope>
    <source>
        <strain evidence="1">S7.9</strain>
    </source>
</reference>
<organism>
    <name type="scientific">Serpula lacrymans var. lacrymans (strain S7.9)</name>
    <name type="common">Dry rot fungus</name>
    <dbReference type="NCBI Taxonomy" id="578457"/>
    <lineage>
        <taxon>Eukaryota</taxon>
        <taxon>Fungi</taxon>
        <taxon>Dikarya</taxon>
        <taxon>Basidiomycota</taxon>
        <taxon>Agaricomycotina</taxon>
        <taxon>Agaricomycetes</taxon>
        <taxon>Agaricomycetidae</taxon>
        <taxon>Boletales</taxon>
        <taxon>Coniophorineae</taxon>
        <taxon>Serpulaceae</taxon>
        <taxon>Serpula</taxon>
    </lineage>
</organism>
<dbReference type="RefSeq" id="XP_007317797.1">
    <property type="nucleotide sequence ID" value="XM_007317735.1"/>
</dbReference>
<name>F8NTK3_SERL9</name>
<dbReference type="GeneID" id="18814846"/>
<accession>F8NTK3</accession>
<dbReference type="KEGG" id="sla:SERLADRAFT_437400"/>
<sequence>MRNWQEVAPSSAARDSSPTLIVGSSYPNMCYTLKKRPFLHPVAGSGANMMNPFKGTPRNVSVRLNTSNPSRFRYEGYHGSEFLGLTALIQEH</sequence>
<dbReference type="HOGENOM" id="CLU_2414649_0_0_1"/>
<dbReference type="EMBL" id="GL945433">
    <property type="protein sequence ID" value="EGO25675.1"/>
    <property type="molecule type" value="Genomic_DNA"/>
</dbReference>